<feature type="domain" description="CCAAT-binding factor" evidence="3">
    <location>
        <begin position="284"/>
        <end position="430"/>
    </location>
</feature>
<sequence length="481" mass="51576">MSAGHLATALSSLEPLLPVPPPSSTLYSDRSDYAALSSVLAVFAGLAKSCPDISYTAPPAGAGPLAKLEKKLHSKFRELLATLSARLLSGKRYAVKLLLSLLRSTPYSADAGAALLLSALAVPAGAEPRFLQVALEALAAHADLRYFLYSRAAKVLAGEGGALRPEVAVRLLKEVGGGMGGAPAKGFEFYGLPEGTDLEEEPESSEEPRTKKQKATERAKAVRKSAHAFALQSLFLALLSPSLSLANPRPVLSLLPAHLSSFPNPLYFSGPLLELHSSGNTLTSILTLTSLFTLITKHSLACPPYYPRLHSLITPATFNSPHLGKFLPLLTLSLKTTHMPTYMYRAFAKRLLRTALAASPSSALFLAKYASNLLRDPRCAPLVHRNDGGDFEDEYDWTAGSLDGANANATMAWEIHALRKHYYAPVADVAHKIGKEKGEVLYDLGDVGREGVADLFARESGKERGGELGVAFDEVGDELWY</sequence>
<proteinExistence type="inferred from homology"/>
<dbReference type="PANTHER" id="PTHR12455">
    <property type="entry name" value="NUCLEOLAR COMPLEX PROTEIN 4"/>
    <property type="match status" value="1"/>
</dbReference>
<comment type="caution">
    <text evidence="4">The sequence shown here is derived from an EMBL/GenBank/DDBJ whole genome shotgun (WGS) entry which is preliminary data.</text>
</comment>
<evidence type="ECO:0000313" key="4">
    <source>
        <dbReference type="EMBL" id="GMI34977.1"/>
    </source>
</evidence>
<feature type="region of interest" description="Disordered" evidence="2">
    <location>
        <begin position="195"/>
        <end position="215"/>
    </location>
</feature>
<organism evidence="4 5">
    <name type="scientific">Tetraparma gracilis</name>
    <dbReference type="NCBI Taxonomy" id="2962635"/>
    <lineage>
        <taxon>Eukaryota</taxon>
        <taxon>Sar</taxon>
        <taxon>Stramenopiles</taxon>
        <taxon>Ochrophyta</taxon>
        <taxon>Bolidophyceae</taxon>
        <taxon>Parmales</taxon>
        <taxon>Triparmaceae</taxon>
        <taxon>Tetraparma</taxon>
    </lineage>
</organism>
<reference evidence="4 5" key="1">
    <citation type="journal article" date="2023" name="Commun. Biol.">
        <title>Genome analysis of Parmales, the sister group of diatoms, reveals the evolutionary specialization of diatoms from phago-mixotrophs to photoautotrophs.</title>
        <authorList>
            <person name="Ban H."/>
            <person name="Sato S."/>
            <person name="Yoshikawa S."/>
            <person name="Yamada K."/>
            <person name="Nakamura Y."/>
            <person name="Ichinomiya M."/>
            <person name="Sato N."/>
            <person name="Blanc-Mathieu R."/>
            <person name="Endo H."/>
            <person name="Kuwata A."/>
            <person name="Ogata H."/>
        </authorList>
    </citation>
    <scope>NUCLEOTIDE SEQUENCE [LARGE SCALE GENOMIC DNA]</scope>
</reference>
<evidence type="ECO:0000313" key="5">
    <source>
        <dbReference type="Proteomes" id="UP001165060"/>
    </source>
</evidence>
<dbReference type="Pfam" id="PF03914">
    <property type="entry name" value="CBF"/>
    <property type="match status" value="1"/>
</dbReference>
<dbReference type="InterPro" id="IPR027193">
    <property type="entry name" value="Noc4"/>
</dbReference>
<dbReference type="EMBL" id="BRYB01003342">
    <property type="protein sequence ID" value="GMI34977.1"/>
    <property type="molecule type" value="Genomic_DNA"/>
</dbReference>
<evidence type="ECO:0000256" key="2">
    <source>
        <dbReference type="SAM" id="MobiDB-lite"/>
    </source>
</evidence>
<name>A0ABQ6MY01_9STRA</name>
<feature type="compositionally biased region" description="Acidic residues" evidence="2">
    <location>
        <begin position="196"/>
        <end position="205"/>
    </location>
</feature>
<evidence type="ECO:0000259" key="3">
    <source>
        <dbReference type="Pfam" id="PF03914"/>
    </source>
</evidence>
<dbReference type="Proteomes" id="UP001165060">
    <property type="component" value="Unassembled WGS sequence"/>
</dbReference>
<accession>A0ABQ6MY01</accession>
<feature type="compositionally biased region" description="Basic and acidic residues" evidence="2">
    <location>
        <begin position="206"/>
        <end position="215"/>
    </location>
</feature>
<protein>
    <recommendedName>
        <fullName evidence="3">CCAAT-binding factor domain-containing protein</fullName>
    </recommendedName>
</protein>
<keyword evidence="5" id="KW-1185">Reference proteome</keyword>
<gene>
    <name evidence="4" type="ORF">TeGR_g2240</name>
</gene>
<evidence type="ECO:0000256" key="1">
    <source>
        <dbReference type="ARBA" id="ARBA00007797"/>
    </source>
</evidence>
<dbReference type="PANTHER" id="PTHR12455:SF0">
    <property type="entry name" value="NUCLEOLAR COMPLEX PROTEIN 4 HOMOLOG"/>
    <property type="match status" value="1"/>
</dbReference>
<comment type="similarity">
    <text evidence="1">Belongs to the CBF/MAK21 family.</text>
</comment>
<dbReference type="InterPro" id="IPR005612">
    <property type="entry name" value="CCAAT-binding_factor"/>
</dbReference>